<keyword evidence="7" id="KW-0067">ATP-binding</keyword>
<dbReference type="SMART" id="SM00487">
    <property type="entry name" value="DEXDc"/>
    <property type="match status" value="1"/>
</dbReference>
<keyword evidence="2" id="KW-0863">Zinc-finger</keyword>
<dbReference type="InterPro" id="IPR038718">
    <property type="entry name" value="SNF2-like_sf"/>
</dbReference>
<dbReference type="InterPro" id="IPR027417">
    <property type="entry name" value="P-loop_NTPase"/>
</dbReference>
<dbReference type="SUPFAM" id="SSF52540">
    <property type="entry name" value="P-loop containing nucleoside triphosphate hydrolases"/>
    <property type="match status" value="2"/>
</dbReference>
<dbReference type="GO" id="GO:0004386">
    <property type="term" value="F:helicase activity"/>
    <property type="evidence" value="ECO:0007669"/>
    <property type="project" value="UniProtKB-KW"/>
</dbReference>
<dbReference type="PROSITE" id="PS50966">
    <property type="entry name" value="ZF_SWIM"/>
    <property type="match status" value="1"/>
</dbReference>
<dbReference type="GO" id="GO:0005524">
    <property type="term" value="F:ATP binding"/>
    <property type="evidence" value="ECO:0007669"/>
    <property type="project" value="InterPro"/>
</dbReference>
<keyword evidence="2" id="KW-0862">Zinc</keyword>
<name>A0A6P2C0F3_9ACTN</name>
<evidence type="ECO:0000256" key="3">
    <source>
        <dbReference type="SAM" id="MobiDB-lite"/>
    </source>
</evidence>
<evidence type="ECO:0000256" key="1">
    <source>
        <dbReference type="ARBA" id="ARBA00022801"/>
    </source>
</evidence>
<feature type="region of interest" description="Disordered" evidence="3">
    <location>
        <begin position="346"/>
        <end position="375"/>
    </location>
</feature>
<keyword evidence="8" id="KW-1185">Reference proteome</keyword>
<feature type="compositionally biased region" description="Basic and acidic residues" evidence="3">
    <location>
        <begin position="361"/>
        <end position="370"/>
    </location>
</feature>
<dbReference type="Proteomes" id="UP000460272">
    <property type="component" value="Unassembled WGS sequence"/>
</dbReference>
<sequence>MQRVALRDVDLASFRAAVGPEGCSDGTAAVKRGAIVQMAWEASQQLLTGTVRDAGGEIRTVSASFRASPGFPLRFREGYCSCATGTNCVHVAALVLAATDETLLPTTGPMAATAARRSALPWEQPLDSLLATPQPADPPAASDVTAGARLAVELSLVQVAVEPVRYPSYSTDNGRYEPPPEDPARRLKLQARLVQPGRLGGWVAGTLTWSKLDYLLLRGEIPAAQIRLLQELHALYRASTGQQYHYSGSYSFAGYGDVKYLDLSGCESRQLWPILDQAYAAGLPFLYRGRQGTVPPPGTAELCLDVTTEGTTLLIAPVIKTDDGVDAVPLRFVGSEGHGVIYADRAEARAGEASPGEDSAGENRAREGRAAEGGPGELAGFRLARLTHPVPAQLQQLALTDEQLVVPEAGQAAFLSRYYPRLRRQATVTSSDGSFTAPEISGPELVVHADYTGGHHLEVRWEWSYRVGGTELRAALGAARDPFRDPEAEARVLRGLSLPAAPGVPSRATADSLGAPSGLFPAGRHTLRGFEAMTFSTEVLPLLSSRDGVRVELTGQVPDYHEAGDSLEIGLSAGELDGDRDWFDLGISVTVEGREVPFADLFVALAHGQSHMLLADGAYFSLDKPELATLARLIEEAKALQDQPDGGLRISRFQAGLWEELSEIGSVSHQAARWQEQVRGLLAVEEIDAVPLPATLNAQLRPYQLSGFHWLAFLWRHGLGGILADDMGLGKTLQTLALLQHVKDISRTGSSEPVRHPPFLIVAPTSVLTNWTAEAHRFTPDLKVVTVSDTIGRRGGTLADVIGGADAVVTSYTLLRLDFETFAAHEWAGLVLDEAQYVKNHQSKAYQCARRIAAPFKIAITGTPMENNLMELWSLLSITAPGLFPNPERFRDYYAKPIEKNGSGDLLAQLRRRIRPLIMRRTKEQVAADLPEKQEQVLEVELDPTHRKVYQTHLQRERQKILGLLDDVNHNRFTILRSLTLLRQLSLHAALVDEEHSDVPSAKLDALAEQIEDVVGGGHRALVFSQFTRFLRMARARLEAAGVECCYLDGSTVNRGAVISAFKEGTAPVFLISLKAGGFGLNLTEADYCFLLDPWWNPATEAQAVDRTHRIGQTRHVMVYRLIASGTIEEKVMALKARKAELFSSVIDSEGAFSSSLSADDIRALFG</sequence>
<dbReference type="InterPro" id="IPR049730">
    <property type="entry name" value="SNF2/RAD54-like_C"/>
</dbReference>
<evidence type="ECO:0000259" key="4">
    <source>
        <dbReference type="PROSITE" id="PS50966"/>
    </source>
</evidence>
<evidence type="ECO:0000256" key="2">
    <source>
        <dbReference type="PROSITE-ProRule" id="PRU00325"/>
    </source>
</evidence>
<dbReference type="InterPro" id="IPR001650">
    <property type="entry name" value="Helicase_C-like"/>
</dbReference>
<feature type="domain" description="Helicase ATP-binding" evidence="5">
    <location>
        <begin position="712"/>
        <end position="882"/>
    </location>
</feature>
<comment type="caution">
    <text evidence="7">The sequence shown here is derived from an EMBL/GenBank/DDBJ whole genome shotgun (WGS) entry which is preliminary data.</text>
</comment>
<keyword evidence="1" id="KW-0378">Hydrolase</keyword>
<feature type="domain" description="SWIM-type" evidence="4">
    <location>
        <begin position="65"/>
        <end position="99"/>
    </location>
</feature>
<dbReference type="GO" id="GO:0008270">
    <property type="term" value="F:zinc ion binding"/>
    <property type="evidence" value="ECO:0007669"/>
    <property type="project" value="UniProtKB-KW"/>
</dbReference>
<dbReference type="CDD" id="cd18793">
    <property type="entry name" value="SF2_C_SNF"/>
    <property type="match status" value="1"/>
</dbReference>
<dbReference type="OrthoDB" id="9760715at2"/>
<dbReference type="PANTHER" id="PTHR10799">
    <property type="entry name" value="SNF2/RAD54 HELICASE FAMILY"/>
    <property type="match status" value="1"/>
</dbReference>
<evidence type="ECO:0000259" key="5">
    <source>
        <dbReference type="PROSITE" id="PS51192"/>
    </source>
</evidence>
<dbReference type="AlphaFoldDB" id="A0A6P2C0F3"/>
<dbReference type="Pfam" id="PF00271">
    <property type="entry name" value="Helicase_C"/>
    <property type="match status" value="1"/>
</dbReference>
<proteinExistence type="predicted"/>
<protein>
    <submittedName>
        <fullName evidence="7">DEAD/DEAH box helicase</fullName>
    </submittedName>
</protein>
<feature type="domain" description="Helicase C-terminal" evidence="6">
    <location>
        <begin position="1003"/>
        <end position="1163"/>
    </location>
</feature>
<dbReference type="Gene3D" id="3.40.50.300">
    <property type="entry name" value="P-loop containing nucleotide triphosphate hydrolases"/>
    <property type="match status" value="1"/>
</dbReference>
<dbReference type="PROSITE" id="PS51194">
    <property type="entry name" value="HELICASE_CTER"/>
    <property type="match status" value="1"/>
</dbReference>
<dbReference type="Pfam" id="PF00176">
    <property type="entry name" value="SNF2-rel_dom"/>
    <property type="match status" value="1"/>
</dbReference>
<dbReference type="GO" id="GO:0016787">
    <property type="term" value="F:hydrolase activity"/>
    <property type="evidence" value="ECO:0007669"/>
    <property type="project" value="UniProtKB-KW"/>
</dbReference>
<organism evidence="7 8">
    <name type="scientific">Trebonia kvetii</name>
    <dbReference type="NCBI Taxonomy" id="2480626"/>
    <lineage>
        <taxon>Bacteria</taxon>
        <taxon>Bacillati</taxon>
        <taxon>Actinomycetota</taxon>
        <taxon>Actinomycetes</taxon>
        <taxon>Streptosporangiales</taxon>
        <taxon>Treboniaceae</taxon>
        <taxon>Trebonia</taxon>
    </lineage>
</organism>
<evidence type="ECO:0000259" key="6">
    <source>
        <dbReference type="PROSITE" id="PS51194"/>
    </source>
</evidence>
<dbReference type="PROSITE" id="PS51192">
    <property type="entry name" value="HELICASE_ATP_BIND_1"/>
    <property type="match status" value="1"/>
</dbReference>
<keyword evidence="7" id="KW-0547">Nucleotide-binding</keyword>
<evidence type="ECO:0000313" key="7">
    <source>
        <dbReference type="EMBL" id="TVZ03955.1"/>
    </source>
</evidence>
<accession>A0A6P2C0F3</accession>
<gene>
    <name evidence="7" type="ORF">EAS64_16110</name>
</gene>
<dbReference type="Gene3D" id="3.40.50.10810">
    <property type="entry name" value="Tandem AAA-ATPase domain"/>
    <property type="match status" value="1"/>
</dbReference>
<keyword evidence="7" id="KW-0347">Helicase</keyword>
<dbReference type="CDD" id="cd18012">
    <property type="entry name" value="DEXQc_arch_SWI2_SNF2"/>
    <property type="match status" value="1"/>
</dbReference>
<evidence type="ECO:0000313" key="8">
    <source>
        <dbReference type="Proteomes" id="UP000460272"/>
    </source>
</evidence>
<keyword evidence="2" id="KW-0479">Metal-binding</keyword>
<dbReference type="InterPro" id="IPR014001">
    <property type="entry name" value="Helicase_ATP-bd"/>
</dbReference>
<dbReference type="InterPro" id="IPR000330">
    <property type="entry name" value="SNF2_N"/>
</dbReference>
<dbReference type="SMART" id="SM00490">
    <property type="entry name" value="HELICc"/>
    <property type="match status" value="1"/>
</dbReference>
<dbReference type="EMBL" id="RPFW01000003">
    <property type="protein sequence ID" value="TVZ03955.1"/>
    <property type="molecule type" value="Genomic_DNA"/>
</dbReference>
<reference evidence="7 8" key="1">
    <citation type="submission" date="2018-11" db="EMBL/GenBank/DDBJ databases">
        <title>Trebonia kvetii gen.nov., sp.nov., a novel acidophilic actinobacterium, and proposal of the new actinobacterial family Treboniaceae fam. nov.</title>
        <authorList>
            <person name="Rapoport D."/>
            <person name="Sagova-Mareckova M."/>
            <person name="Sedlacek I."/>
            <person name="Provaznik J."/>
            <person name="Kralova S."/>
            <person name="Pavlinic D."/>
            <person name="Benes V."/>
            <person name="Kopecky J."/>
        </authorList>
    </citation>
    <scope>NUCLEOTIDE SEQUENCE [LARGE SCALE GENOMIC DNA]</scope>
    <source>
        <strain evidence="7 8">15Tr583</strain>
    </source>
</reference>
<dbReference type="InterPro" id="IPR007527">
    <property type="entry name" value="Znf_SWIM"/>
</dbReference>